<dbReference type="InterPro" id="IPR050500">
    <property type="entry name" value="Phos_Acetyltrans/Butyryltrans"/>
</dbReference>
<evidence type="ECO:0000313" key="4">
    <source>
        <dbReference type="EMBL" id="MDQ7175908.1"/>
    </source>
</evidence>
<dbReference type="Gene3D" id="3.40.718.10">
    <property type="entry name" value="Isopropylmalate Dehydrogenase"/>
    <property type="match status" value="1"/>
</dbReference>
<dbReference type="EMBL" id="PZAO01000001">
    <property type="protein sequence ID" value="PTG71495.1"/>
    <property type="molecule type" value="Genomic_DNA"/>
</dbReference>
<dbReference type="PANTHER" id="PTHR43356">
    <property type="entry name" value="PHOSPHATE ACETYLTRANSFERASE"/>
    <property type="match status" value="1"/>
</dbReference>
<organism evidence="5 10">
    <name type="scientific">Staphylococcus chromogenes</name>
    <name type="common">Staphylococcus hyicus subsp. chromogenes</name>
    <dbReference type="NCBI Taxonomy" id="46126"/>
    <lineage>
        <taxon>Bacteria</taxon>
        <taxon>Bacillati</taxon>
        <taxon>Bacillota</taxon>
        <taxon>Bacilli</taxon>
        <taxon>Bacillales</taxon>
        <taxon>Staphylococcaceae</taxon>
        <taxon>Staphylococcus</taxon>
    </lineage>
</organism>
<dbReference type="SUPFAM" id="SSF53659">
    <property type="entry name" value="Isocitrate/Isopropylmalate dehydrogenase-like"/>
    <property type="match status" value="1"/>
</dbReference>
<reference evidence="8 9" key="1">
    <citation type="journal article" date="2016" name="Front. Microbiol.">
        <title>Comprehensive Phylogenetic Analysis of Bovine Non-aureus Staphylococci Species Based on Whole-Genome Sequencing.</title>
        <authorList>
            <person name="Naushad S."/>
            <person name="Barkema H.W."/>
            <person name="Luby C."/>
            <person name="Condas L.A."/>
            <person name="Nobrega D.B."/>
            <person name="Carson D.A."/>
            <person name="De Buck J."/>
        </authorList>
    </citation>
    <scope>NUCLEOTIDE SEQUENCE [LARGE SCALE GENOMIC DNA]</scope>
    <source>
        <strain evidence="6 9">SNUC 105</strain>
        <strain evidence="7 8">SNUC 1363</strain>
        <strain evidence="5 10">SNUC 505</strain>
    </source>
</reference>
<evidence type="ECO:0000313" key="9">
    <source>
        <dbReference type="Proteomes" id="UP000242144"/>
    </source>
</evidence>
<comment type="caution">
    <text evidence="5">The sequence shown here is derived from an EMBL/GenBank/DDBJ whole genome shotgun (WGS) entry which is preliminary data.</text>
</comment>
<evidence type="ECO:0000313" key="5">
    <source>
        <dbReference type="EMBL" id="PTG14807.1"/>
    </source>
</evidence>
<dbReference type="InterPro" id="IPR002505">
    <property type="entry name" value="PTA_PTB"/>
</dbReference>
<dbReference type="GO" id="GO:0016746">
    <property type="term" value="F:acyltransferase activity"/>
    <property type="evidence" value="ECO:0007669"/>
    <property type="project" value="UniProtKB-KW"/>
</dbReference>
<evidence type="ECO:0000313" key="10">
    <source>
        <dbReference type="Proteomes" id="UP000242704"/>
    </source>
</evidence>
<dbReference type="Proteomes" id="UP000242144">
    <property type="component" value="Unassembled WGS sequence"/>
</dbReference>
<evidence type="ECO:0000256" key="2">
    <source>
        <dbReference type="ARBA" id="ARBA00023315"/>
    </source>
</evidence>
<keyword evidence="2 4" id="KW-0012">Acyltransferase</keyword>
<dbReference type="Pfam" id="PF01515">
    <property type="entry name" value="PTA_PTB"/>
    <property type="match status" value="1"/>
</dbReference>
<gene>
    <name evidence="6" type="ORF">BU638_01470</name>
    <name evidence="5" type="ORF">BU653_05640</name>
    <name evidence="7" type="ORF">BU676_00125</name>
    <name evidence="4" type="ORF">RCF65_07905</name>
</gene>
<reference evidence="5" key="2">
    <citation type="submission" date="2018-03" db="EMBL/GenBank/DDBJ databases">
        <authorList>
            <person name="Naushad S."/>
        </authorList>
    </citation>
    <scope>NUCLEOTIDE SEQUENCE</scope>
    <source>
        <strain evidence="6">SNUC 105</strain>
        <strain evidence="7">SNUC 1363</strain>
        <strain evidence="5">SNUC 505</strain>
    </source>
</reference>
<evidence type="ECO:0000313" key="7">
    <source>
        <dbReference type="EMBL" id="PTG71495.1"/>
    </source>
</evidence>
<evidence type="ECO:0000313" key="11">
    <source>
        <dbReference type="Proteomes" id="UP001240157"/>
    </source>
</evidence>
<dbReference type="Proteomes" id="UP000242704">
    <property type="component" value="Unassembled WGS sequence"/>
</dbReference>
<keyword evidence="1" id="KW-0808">Transferase</keyword>
<dbReference type="PANTHER" id="PTHR43356:SF2">
    <property type="entry name" value="PHOSPHATE ACETYLTRANSFERASE"/>
    <property type="match status" value="1"/>
</dbReference>
<dbReference type="Proteomes" id="UP001240157">
    <property type="component" value="Unassembled WGS sequence"/>
</dbReference>
<dbReference type="AlphaFoldDB" id="A0AAE5T0H9"/>
<evidence type="ECO:0000259" key="3">
    <source>
        <dbReference type="Pfam" id="PF01515"/>
    </source>
</evidence>
<sequence length="280" mass="30991">MINAINESSIQVIREILTQTNATFSLYNHQDVSELIRSYEMPAALLERIHIHTFDSVHEAIAQCLQDLDNQRIDILMKGLISTAELLSAVLKHLNQTMKIPFFMNHLACCEIPDYHKLLFISDVALNVQPTVEEHQKIIKNIKHFATQLGYQKLKVAMLSSVETASSKIPSSTQAVELKQIFSRENDEIQVEGPLAFDNAINKQSAILKGIDSPVAGDADALIVPQIDVGNVLYKSLTYFGRARVASLIIGAPYPIILTSRADSVSNKVNSVLLALKALS</sequence>
<dbReference type="EMBL" id="PZCM01000001">
    <property type="protein sequence ID" value="PTG28964.1"/>
    <property type="molecule type" value="Genomic_DNA"/>
</dbReference>
<reference evidence="4 11" key="3">
    <citation type="submission" date="2023-08" db="EMBL/GenBank/DDBJ databases">
        <title>Whole genome sequencing of Staphylococcus chromogenes NNSch 2386.</title>
        <authorList>
            <person name="Kropotov V.S."/>
            <person name="Boriskina E.V."/>
            <person name="Gordinskaya N.A."/>
            <person name="Shkurkina I.S."/>
            <person name="Kryazhev D.V."/>
            <person name="Alekseeva A.E."/>
            <person name="Makhova M.A."/>
        </authorList>
    </citation>
    <scope>NUCLEOTIDE SEQUENCE [LARGE SCALE GENOMIC DNA]</scope>
    <source>
        <strain evidence="4 11">NNSch 2386</strain>
    </source>
</reference>
<accession>A0AAE5T0H9</accession>
<proteinExistence type="predicted"/>
<evidence type="ECO:0000313" key="8">
    <source>
        <dbReference type="Proteomes" id="UP000242008"/>
    </source>
</evidence>
<feature type="domain" description="Phosphate acetyl/butaryl transferase" evidence="3">
    <location>
        <begin position="67"/>
        <end position="275"/>
    </location>
</feature>
<dbReference type="EMBL" id="JAVGJF010000048">
    <property type="protein sequence ID" value="MDQ7175908.1"/>
    <property type="molecule type" value="Genomic_DNA"/>
</dbReference>
<keyword evidence="8" id="KW-1185">Reference proteome</keyword>
<dbReference type="Proteomes" id="UP000242008">
    <property type="component" value="Unassembled WGS sequence"/>
</dbReference>
<evidence type="ECO:0000313" key="6">
    <source>
        <dbReference type="EMBL" id="PTG28964.1"/>
    </source>
</evidence>
<name>A0AAE5T0H9_STACR</name>
<evidence type="ECO:0000256" key="1">
    <source>
        <dbReference type="ARBA" id="ARBA00022679"/>
    </source>
</evidence>
<protein>
    <submittedName>
        <fullName evidence="4">Phosphate acyltransferase</fullName>
    </submittedName>
    <submittedName>
        <fullName evidence="5">Phosphate butyryltransferase</fullName>
    </submittedName>
</protein>
<dbReference type="EMBL" id="PZBZ01000024">
    <property type="protein sequence ID" value="PTG14807.1"/>
    <property type="molecule type" value="Genomic_DNA"/>
</dbReference>